<name>A0A9P7VV60_9AGAR</name>
<evidence type="ECO:0000313" key="2">
    <source>
        <dbReference type="EMBL" id="KAG7447147.1"/>
    </source>
</evidence>
<dbReference type="EMBL" id="MU250532">
    <property type="protein sequence ID" value="KAG7447147.1"/>
    <property type="molecule type" value="Genomic_DNA"/>
</dbReference>
<evidence type="ECO:0000313" key="3">
    <source>
        <dbReference type="Proteomes" id="UP000812287"/>
    </source>
</evidence>
<gene>
    <name evidence="2" type="ORF">BT62DRAFT_1004724</name>
</gene>
<dbReference type="Proteomes" id="UP000812287">
    <property type="component" value="Unassembled WGS sequence"/>
</dbReference>
<dbReference type="GeneID" id="66099361"/>
<feature type="region of interest" description="Disordered" evidence="1">
    <location>
        <begin position="98"/>
        <end position="156"/>
    </location>
</feature>
<feature type="compositionally biased region" description="Polar residues" evidence="1">
    <location>
        <begin position="145"/>
        <end position="156"/>
    </location>
</feature>
<reference evidence="2" key="1">
    <citation type="submission" date="2020-11" db="EMBL/GenBank/DDBJ databases">
        <title>Adaptations for nitrogen fixation in a non-lichenized fungal sporocarp promotes dispersal by wood-feeding termites.</title>
        <authorList>
            <consortium name="DOE Joint Genome Institute"/>
            <person name="Koch R.A."/>
            <person name="Yoon G."/>
            <person name="Arayal U."/>
            <person name="Lail K."/>
            <person name="Amirebrahimi M."/>
            <person name="Labutti K."/>
            <person name="Lipzen A."/>
            <person name="Riley R."/>
            <person name="Barry K."/>
            <person name="Henrissat B."/>
            <person name="Grigoriev I.V."/>
            <person name="Herr J.R."/>
            <person name="Aime M.C."/>
        </authorList>
    </citation>
    <scope>NUCLEOTIDE SEQUENCE</scope>
    <source>
        <strain evidence="2">MCA 3950</strain>
    </source>
</reference>
<accession>A0A9P7VV60</accession>
<organism evidence="2 3">
    <name type="scientific">Guyanagaster necrorhizus</name>
    <dbReference type="NCBI Taxonomy" id="856835"/>
    <lineage>
        <taxon>Eukaryota</taxon>
        <taxon>Fungi</taxon>
        <taxon>Dikarya</taxon>
        <taxon>Basidiomycota</taxon>
        <taxon>Agaricomycotina</taxon>
        <taxon>Agaricomycetes</taxon>
        <taxon>Agaricomycetidae</taxon>
        <taxon>Agaricales</taxon>
        <taxon>Marasmiineae</taxon>
        <taxon>Physalacriaceae</taxon>
        <taxon>Guyanagaster</taxon>
    </lineage>
</organism>
<dbReference type="RefSeq" id="XP_043040647.1">
    <property type="nucleotide sequence ID" value="XM_043177074.1"/>
</dbReference>
<comment type="caution">
    <text evidence="2">The sequence shown here is derived from an EMBL/GenBank/DDBJ whole genome shotgun (WGS) entry which is preliminary data.</text>
</comment>
<proteinExistence type="predicted"/>
<protein>
    <submittedName>
        <fullName evidence="2">Uncharacterized protein</fullName>
    </submittedName>
</protein>
<evidence type="ECO:0000256" key="1">
    <source>
        <dbReference type="SAM" id="MobiDB-lite"/>
    </source>
</evidence>
<feature type="compositionally biased region" description="Basic and acidic residues" evidence="1">
    <location>
        <begin position="105"/>
        <end position="125"/>
    </location>
</feature>
<sequence>MADMHARHIENLPSQYIDAARALSKARALKFLTDIWFPIFKSAVHVLYRNKTIPLTSHNDYPRFPYGYVRGIVDNISDAPKLAGSVLGQEVEVYTVPAPVSQHMPARDGSKDEADPSDVREDNKARRSSLSRTSPADLEFRTHDVPSQQGIWTAVS</sequence>
<keyword evidence="3" id="KW-1185">Reference proteome</keyword>
<dbReference type="AlphaFoldDB" id="A0A9P7VV60"/>